<name>A0A2H0WNI6_9BACT</name>
<reference evidence="2" key="1">
    <citation type="submission" date="2017-09" db="EMBL/GenBank/DDBJ databases">
        <title>Depth-based differentiation of microbial function through sediment-hosted aquifers and enrichment of novel symbionts in the deep terrestrial subsurface.</title>
        <authorList>
            <person name="Probst A.J."/>
            <person name="Ladd B."/>
            <person name="Jarett J.K."/>
            <person name="Geller-Mcgrath D.E."/>
            <person name="Sieber C.M.K."/>
            <person name="Emerson J.B."/>
            <person name="Anantharaman K."/>
            <person name="Thomas B.C."/>
            <person name="Malmstrom R."/>
            <person name="Stieglmeier M."/>
            <person name="Klingl A."/>
            <person name="Woyke T."/>
            <person name="Ryan C.M."/>
            <person name="Banfield J.F."/>
        </authorList>
    </citation>
    <scope>NUCLEOTIDE SEQUENCE [LARGE SCALE GENOMIC DNA]</scope>
</reference>
<evidence type="ECO:0000313" key="2">
    <source>
        <dbReference type="Proteomes" id="UP000230033"/>
    </source>
</evidence>
<dbReference type="Proteomes" id="UP000230033">
    <property type="component" value="Unassembled WGS sequence"/>
</dbReference>
<proteinExistence type="predicted"/>
<accession>A0A2H0WNI6</accession>
<organism evidence="1 2">
    <name type="scientific">Candidatus Shapirobacteria bacterium CG09_land_8_20_14_0_10_47_13</name>
    <dbReference type="NCBI Taxonomy" id="1974481"/>
    <lineage>
        <taxon>Bacteria</taxon>
        <taxon>Candidatus Shapironibacteriota</taxon>
    </lineage>
</organism>
<protein>
    <submittedName>
        <fullName evidence="1">Uncharacterized protein</fullName>
    </submittedName>
</protein>
<gene>
    <name evidence="1" type="ORF">COT65_00225</name>
</gene>
<sequence length="61" mass="6855">MDFTKIYQKYKGLWIALSSDERRVVGKGKTVNVAVRLAQKSGVRTPFLFKVPMKIIPCAGL</sequence>
<dbReference type="AlphaFoldDB" id="A0A2H0WNI6"/>
<evidence type="ECO:0000313" key="1">
    <source>
        <dbReference type="EMBL" id="PIS14212.1"/>
    </source>
</evidence>
<comment type="caution">
    <text evidence="1">The sequence shown here is derived from an EMBL/GenBank/DDBJ whole genome shotgun (WGS) entry which is preliminary data.</text>
</comment>
<dbReference type="EMBL" id="PEZJ01000003">
    <property type="protein sequence ID" value="PIS14212.1"/>
    <property type="molecule type" value="Genomic_DNA"/>
</dbReference>